<proteinExistence type="predicted"/>
<gene>
    <name evidence="1" type="ORF">AB0L03_11915</name>
</gene>
<dbReference type="InterPro" id="IPR035093">
    <property type="entry name" value="RelE/ParE_toxin_dom_sf"/>
</dbReference>
<evidence type="ECO:0000313" key="1">
    <source>
        <dbReference type="EMBL" id="MEV4923540.1"/>
    </source>
</evidence>
<sequence>MTYTLIWANNTARKMRALRQRDGDAVKPFADAVNGLARDPRPAEAVQLGSTATWRLRVGKYRAMYEVDGTHVSVTLLLIGSTAVS</sequence>
<dbReference type="Gene3D" id="3.30.2310.20">
    <property type="entry name" value="RelE-like"/>
    <property type="match status" value="1"/>
</dbReference>
<comment type="caution">
    <text evidence="1">The sequence shown here is derived from an EMBL/GenBank/DDBJ whole genome shotgun (WGS) entry which is preliminary data.</text>
</comment>
<reference evidence="1 2" key="1">
    <citation type="submission" date="2024-06" db="EMBL/GenBank/DDBJ databases">
        <title>The Natural Products Discovery Center: Release of the First 8490 Sequenced Strains for Exploring Actinobacteria Biosynthetic Diversity.</title>
        <authorList>
            <person name="Kalkreuter E."/>
            <person name="Kautsar S.A."/>
            <person name="Yang D."/>
            <person name="Bader C.D."/>
            <person name="Teijaro C.N."/>
            <person name="Fluegel L."/>
            <person name="Davis C.M."/>
            <person name="Simpson J.R."/>
            <person name="Lauterbach L."/>
            <person name="Steele A.D."/>
            <person name="Gui C."/>
            <person name="Meng S."/>
            <person name="Li G."/>
            <person name="Viehrig K."/>
            <person name="Ye F."/>
            <person name="Su P."/>
            <person name="Kiefer A.F."/>
            <person name="Nichols A."/>
            <person name="Cepeda A.J."/>
            <person name="Yan W."/>
            <person name="Fan B."/>
            <person name="Jiang Y."/>
            <person name="Adhikari A."/>
            <person name="Zheng C.-J."/>
            <person name="Schuster L."/>
            <person name="Cowan T.M."/>
            <person name="Smanski M.J."/>
            <person name="Chevrette M.G."/>
            <person name="De Carvalho L.P.S."/>
            <person name="Shen B."/>
        </authorList>
    </citation>
    <scope>NUCLEOTIDE SEQUENCE [LARGE SCALE GENOMIC DNA]</scope>
    <source>
        <strain evidence="1 2">NPDC053791</strain>
    </source>
</reference>
<accession>A0ABV3ISR9</accession>
<dbReference type="EMBL" id="JBFASG010000009">
    <property type="protein sequence ID" value="MEV4923540.1"/>
    <property type="molecule type" value="Genomic_DNA"/>
</dbReference>
<dbReference type="Proteomes" id="UP001552479">
    <property type="component" value="Unassembled WGS sequence"/>
</dbReference>
<protein>
    <submittedName>
        <fullName evidence="1">Type II toxin-antitoxin system RelE/ParE family toxin</fullName>
    </submittedName>
</protein>
<evidence type="ECO:0000313" key="2">
    <source>
        <dbReference type="Proteomes" id="UP001552479"/>
    </source>
</evidence>
<keyword evidence="2" id="KW-1185">Reference proteome</keyword>
<name>A0ABV3ISR9_9ACTN</name>
<dbReference type="SUPFAM" id="SSF143011">
    <property type="entry name" value="RelE-like"/>
    <property type="match status" value="1"/>
</dbReference>
<organism evidence="1 2">
    <name type="scientific">Streptomyces roseoverticillatus</name>
    <dbReference type="NCBI Taxonomy" id="66429"/>
    <lineage>
        <taxon>Bacteria</taxon>
        <taxon>Bacillati</taxon>
        <taxon>Actinomycetota</taxon>
        <taxon>Actinomycetes</taxon>
        <taxon>Kitasatosporales</taxon>
        <taxon>Streptomycetaceae</taxon>
        <taxon>Streptomyces</taxon>
    </lineage>
</organism>
<dbReference type="RefSeq" id="WP_366087803.1">
    <property type="nucleotide sequence ID" value="NZ_JBFASG010000009.1"/>
</dbReference>